<dbReference type="Pfam" id="PF13426">
    <property type="entry name" value="PAS_9"/>
    <property type="match status" value="1"/>
</dbReference>
<dbReference type="RefSeq" id="WP_089766548.1">
    <property type="nucleotide sequence ID" value="NZ_FNPB01000003.1"/>
</dbReference>
<dbReference type="SUPFAM" id="SSF55785">
    <property type="entry name" value="PYP-like sensor domain (PAS domain)"/>
    <property type="match status" value="2"/>
</dbReference>
<evidence type="ECO:0000259" key="3">
    <source>
        <dbReference type="PROSITE" id="PS50113"/>
    </source>
</evidence>
<proteinExistence type="predicted"/>
<evidence type="ECO:0000259" key="1">
    <source>
        <dbReference type="PROSITE" id="PS50109"/>
    </source>
</evidence>
<dbReference type="SUPFAM" id="SSF55874">
    <property type="entry name" value="ATPase domain of HSP90 chaperone/DNA topoisomerase II/histidine kinase"/>
    <property type="match status" value="1"/>
</dbReference>
<feature type="domain" description="PAC" evidence="3">
    <location>
        <begin position="329"/>
        <end position="381"/>
    </location>
</feature>
<dbReference type="PROSITE" id="PS50112">
    <property type="entry name" value="PAS"/>
    <property type="match status" value="1"/>
</dbReference>
<dbReference type="SMART" id="SM00086">
    <property type="entry name" value="PAC"/>
    <property type="match status" value="1"/>
</dbReference>
<dbReference type="InterPro" id="IPR000014">
    <property type="entry name" value="PAS"/>
</dbReference>
<dbReference type="PROSITE" id="PS50109">
    <property type="entry name" value="HIS_KIN"/>
    <property type="match status" value="1"/>
</dbReference>
<dbReference type="PROSITE" id="PS50113">
    <property type="entry name" value="PAC"/>
    <property type="match status" value="1"/>
</dbReference>
<dbReference type="OrthoDB" id="230688at2157"/>
<dbReference type="STRING" id="660517.SAMN04487946_103301"/>
<name>A0A1H3FEL5_9EURY</name>
<dbReference type="InterPro" id="IPR036890">
    <property type="entry name" value="HATPase_C_sf"/>
</dbReference>
<gene>
    <name evidence="4" type="ORF">SAMN04487946_103301</name>
</gene>
<evidence type="ECO:0000313" key="4">
    <source>
        <dbReference type="EMBL" id="SDX88559.1"/>
    </source>
</evidence>
<feature type="domain" description="Histidine kinase" evidence="1">
    <location>
        <begin position="385"/>
        <end position="590"/>
    </location>
</feature>
<dbReference type="NCBIfam" id="TIGR00229">
    <property type="entry name" value="sensory_box"/>
    <property type="match status" value="2"/>
</dbReference>
<dbReference type="EMBL" id="FNPB01000003">
    <property type="protein sequence ID" value="SDX88559.1"/>
    <property type="molecule type" value="Genomic_DNA"/>
</dbReference>
<dbReference type="PANTHER" id="PTHR44757:SF2">
    <property type="entry name" value="BIOFILM ARCHITECTURE MAINTENANCE PROTEIN MBAA"/>
    <property type="match status" value="1"/>
</dbReference>
<reference evidence="5" key="1">
    <citation type="submission" date="2016-10" db="EMBL/GenBank/DDBJ databases">
        <authorList>
            <person name="Varghese N."/>
            <person name="Submissions S."/>
        </authorList>
    </citation>
    <scope>NUCLEOTIDE SEQUENCE [LARGE SCALE GENOMIC DNA]</scope>
    <source>
        <strain evidence="5">CGMCC 1.10118</strain>
    </source>
</reference>
<dbReference type="InterPro" id="IPR013656">
    <property type="entry name" value="PAS_4"/>
</dbReference>
<dbReference type="InterPro" id="IPR001610">
    <property type="entry name" value="PAC"/>
</dbReference>
<dbReference type="InterPro" id="IPR052155">
    <property type="entry name" value="Biofilm_reg_signaling"/>
</dbReference>
<dbReference type="Pfam" id="PF08448">
    <property type="entry name" value="PAS_4"/>
    <property type="match status" value="1"/>
</dbReference>
<dbReference type="CDD" id="cd00130">
    <property type="entry name" value="PAS"/>
    <property type="match status" value="2"/>
</dbReference>
<dbReference type="SMART" id="SM00091">
    <property type="entry name" value="PAS"/>
    <property type="match status" value="2"/>
</dbReference>
<dbReference type="InterPro" id="IPR004358">
    <property type="entry name" value="Sig_transdc_His_kin-like_C"/>
</dbReference>
<dbReference type="Gene3D" id="3.30.450.20">
    <property type="entry name" value="PAS domain"/>
    <property type="match status" value="2"/>
</dbReference>
<dbReference type="AlphaFoldDB" id="A0A1H3FEL5"/>
<dbReference type="PRINTS" id="PR00344">
    <property type="entry name" value="BCTRLSENSOR"/>
</dbReference>
<dbReference type="Proteomes" id="UP000199170">
    <property type="component" value="Unassembled WGS sequence"/>
</dbReference>
<sequence>MARIQLLLADEGNRRAMASLLSELHSPVVEETLESVDLSLVGEESFPRYREAIIEYKRAQDPVYCPVVLVRREASPVSVTLSDIQTSEPPLAVNDVVSAPVEKQALFRTISNHLVRREQTEELTADLRERNDRLREEHTKYRTLVERSQNGIAVVQNGAFAFVNGRMEEITGRDSDALREMPPLELFTSEQRAFISDQYGRLIAGEIAQTRAEVPIRTPEGRKQIDLRASRISYDGAPAVLALFQDISRRKEREQDLRRFKNAVEHAGHAILITDDEGTIQYVNPAFEEMTGYTAAEAIGEDPSILKSGAHGDAFYTELWETILSGEVWNSETVNERKSGERLVLNQTIAPIKAEDGVVQGFVAIQDDITDHRLRQQQLAVFDRVLRHNLRNKGAAIQGYADVLQRTLDEDRVLDHLGAIQDNVGSLLEMGEKARHARQAFNRTLEEDSNRELTEILERLGDGIASSYPDTEVVVDGGPSPSPAVDTRVVPALRELIENAAKHCDAPSPQVFISARLDGTTATVTVVDNGSGLPSEEQRVIEAGTEDPLEHGSGLGLWFAYWLITYVGGTIDITADHDGTEIRVTVPTRE</sequence>
<dbReference type="Gene3D" id="3.30.565.10">
    <property type="entry name" value="Histidine kinase-like ATPase, C-terminal domain"/>
    <property type="match status" value="1"/>
</dbReference>
<dbReference type="Pfam" id="PF02518">
    <property type="entry name" value="HATPase_c"/>
    <property type="match status" value="1"/>
</dbReference>
<dbReference type="PANTHER" id="PTHR44757">
    <property type="entry name" value="DIGUANYLATE CYCLASE DGCP"/>
    <property type="match status" value="1"/>
</dbReference>
<protein>
    <submittedName>
        <fullName evidence="4">PAS domain S-box-containing protein</fullName>
    </submittedName>
</protein>
<feature type="domain" description="PAS" evidence="2">
    <location>
        <begin position="256"/>
        <end position="301"/>
    </location>
</feature>
<keyword evidence="5" id="KW-1185">Reference proteome</keyword>
<dbReference type="InterPro" id="IPR003594">
    <property type="entry name" value="HATPase_dom"/>
</dbReference>
<organism evidence="4 5">
    <name type="scientific">Halobellus clavatus</name>
    <dbReference type="NCBI Taxonomy" id="660517"/>
    <lineage>
        <taxon>Archaea</taxon>
        <taxon>Methanobacteriati</taxon>
        <taxon>Methanobacteriota</taxon>
        <taxon>Stenosarchaea group</taxon>
        <taxon>Halobacteria</taxon>
        <taxon>Halobacteriales</taxon>
        <taxon>Haloferacaceae</taxon>
        <taxon>Halobellus</taxon>
    </lineage>
</organism>
<dbReference type="GO" id="GO:0016772">
    <property type="term" value="F:transferase activity, transferring phosphorus-containing groups"/>
    <property type="evidence" value="ECO:0007669"/>
    <property type="project" value="InterPro"/>
</dbReference>
<dbReference type="InterPro" id="IPR000700">
    <property type="entry name" value="PAS-assoc_C"/>
</dbReference>
<dbReference type="SMART" id="SM00387">
    <property type="entry name" value="HATPase_c"/>
    <property type="match status" value="1"/>
</dbReference>
<evidence type="ECO:0000313" key="5">
    <source>
        <dbReference type="Proteomes" id="UP000199170"/>
    </source>
</evidence>
<dbReference type="InterPro" id="IPR035965">
    <property type="entry name" value="PAS-like_dom_sf"/>
</dbReference>
<evidence type="ECO:0000259" key="2">
    <source>
        <dbReference type="PROSITE" id="PS50112"/>
    </source>
</evidence>
<accession>A0A1H3FEL5</accession>
<dbReference type="InterPro" id="IPR005467">
    <property type="entry name" value="His_kinase_dom"/>
</dbReference>